<dbReference type="RefSeq" id="WP_012594871.1">
    <property type="nucleotide sequence ID" value="NC_011726.1"/>
</dbReference>
<evidence type="ECO:0000256" key="4">
    <source>
        <dbReference type="ARBA" id="ARBA00022679"/>
    </source>
</evidence>
<dbReference type="KEGG" id="cyp:PCC8801_1545"/>
<gene>
    <name evidence="9" type="ordered locus">PCC8801_1545</name>
</gene>
<evidence type="ECO:0000256" key="1">
    <source>
        <dbReference type="ARBA" id="ARBA00000085"/>
    </source>
</evidence>
<dbReference type="GO" id="GO:0004721">
    <property type="term" value="F:phosphoprotein phosphatase activity"/>
    <property type="evidence" value="ECO:0007669"/>
    <property type="project" value="TreeGrafter"/>
</dbReference>
<evidence type="ECO:0000313" key="10">
    <source>
        <dbReference type="Proteomes" id="UP000008204"/>
    </source>
</evidence>
<keyword evidence="10" id="KW-1185">Reference proteome</keyword>
<dbReference type="SUPFAM" id="SSF47384">
    <property type="entry name" value="Homodimeric domain of signal transducing histidine kinase"/>
    <property type="match status" value="1"/>
</dbReference>
<keyword evidence="5 9" id="KW-0418">Kinase</keyword>
<feature type="transmembrane region" description="Helical" evidence="7">
    <location>
        <begin position="15"/>
        <end position="39"/>
    </location>
</feature>
<keyword evidence="6" id="KW-0902">Two-component regulatory system</keyword>
<evidence type="ECO:0000256" key="7">
    <source>
        <dbReference type="SAM" id="Phobius"/>
    </source>
</evidence>
<keyword evidence="7" id="KW-1133">Transmembrane helix</keyword>
<keyword evidence="4 9" id="KW-0808">Transferase</keyword>
<dbReference type="InterPro" id="IPR005467">
    <property type="entry name" value="His_kinase_dom"/>
</dbReference>
<dbReference type="FunFam" id="3.30.565.10:FF:000006">
    <property type="entry name" value="Sensor histidine kinase WalK"/>
    <property type="match status" value="1"/>
</dbReference>
<evidence type="ECO:0000256" key="5">
    <source>
        <dbReference type="ARBA" id="ARBA00022777"/>
    </source>
</evidence>
<dbReference type="InterPro" id="IPR003661">
    <property type="entry name" value="HisK_dim/P_dom"/>
</dbReference>
<comment type="catalytic activity">
    <reaction evidence="1">
        <text>ATP + protein L-histidine = ADP + protein N-phospho-L-histidine.</text>
        <dbReference type="EC" id="2.7.13.3"/>
    </reaction>
</comment>
<dbReference type="EMBL" id="CP001287">
    <property type="protein sequence ID" value="ACK65598.1"/>
    <property type="molecule type" value="Genomic_DNA"/>
</dbReference>
<dbReference type="AlphaFoldDB" id="B7JUQ4"/>
<feature type="transmembrane region" description="Helical" evidence="7">
    <location>
        <begin position="186"/>
        <end position="206"/>
    </location>
</feature>
<evidence type="ECO:0000259" key="8">
    <source>
        <dbReference type="PROSITE" id="PS50109"/>
    </source>
</evidence>
<reference evidence="10" key="1">
    <citation type="journal article" date="2011" name="MBio">
        <title>Novel metabolic attributes of the genus Cyanothece, comprising a group of unicellular nitrogen-fixing Cyanobacteria.</title>
        <authorList>
            <person name="Bandyopadhyay A."/>
            <person name="Elvitigala T."/>
            <person name="Welsh E."/>
            <person name="Stockel J."/>
            <person name="Liberton M."/>
            <person name="Min H."/>
            <person name="Sherman L.A."/>
            <person name="Pakrasi H.B."/>
        </authorList>
    </citation>
    <scope>NUCLEOTIDE SEQUENCE [LARGE SCALE GENOMIC DNA]</scope>
    <source>
        <strain evidence="10">PCC 8801</strain>
    </source>
</reference>
<organism evidence="9 10">
    <name type="scientific">Rippkaea orientalis (strain PCC 8801 / RF-1)</name>
    <name type="common">Cyanothece sp. (strain PCC 8801)</name>
    <dbReference type="NCBI Taxonomy" id="41431"/>
    <lineage>
        <taxon>Bacteria</taxon>
        <taxon>Bacillati</taxon>
        <taxon>Cyanobacteriota</taxon>
        <taxon>Cyanophyceae</taxon>
        <taxon>Oscillatoriophycideae</taxon>
        <taxon>Chroococcales</taxon>
        <taxon>Aphanothecaceae</taxon>
        <taxon>Rippkaea</taxon>
        <taxon>Rippkaea orientalis</taxon>
    </lineage>
</organism>
<dbReference type="InterPro" id="IPR049835">
    <property type="entry name" value="RppB"/>
</dbReference>
<dbReference type="eggNOG" id="COG5002">
    <property type="taxonomic scope" value="Bacteria"/>
</dbReference>
<dbReference type="InterPro" id="IPR003594">
    <property type="entry name" value="HATPase_dom"/>
</dbReference>
<dbReference type="PANTHER" id="PTHR45453:SF1">
    <property type="entry name" value="PHOSPHATE REGULON SENSOR PROTEIN PHOR"/>
    <property type="match status" value="1"/>
</dbReference>
<dbReference type="Proteomes" id="UP000008204">
    <property type="component" value="Chromosome"/>
</dbReference>
<dbReference type="CDD" id="cd00082">
    <property type="entry name" value="HisKA"/>
    <property type="match status" value="1"/>
</dbReference>
<keyword evidence="3" id="KW-0597">Phosphoprotein</keyword>
<keyword evidence="7" id="KW-0472">Membrane</keyword>
<dbReference type="PANTHER" id="PTHR45453">
    <property type="entry name" value="PHOSPHATE REGULON SENSOR PROTEIN PHOR"/>
    <property type="match status" value="1"/>
</dbReference>
<evidence type="ECO:0000256" key="3">
    <source>
        <dbReference type="ARBA" id="ARBA00022553"/>
    </source>
</evidence>
<dbReference type="InterPro" id="IPR050351">
    <property type="entry name" value="BphY/WalK/GraS-like"/>
</dbReference>
<evidence type="ECO:0000256" key="6">
    <source>
        <dbReference type="ARBA" id="ARBA00023012"/>
    </source>
</evidence>
<dbReference type="InterPro" id="IPR004358">
    <property type="entry name" value="Sig_transdc_His_kin-like_C"/>
</dbReference>
<dbReference type="GO" id="GO:0000155">
    <property type="term" value="F:phosphorelay sensor kinase activity"/>
    <property type="evidence" value="ECO:0007669"/>
    <property type="project" value="InterPro"/>
</dbReference>
<dbReference type="GO" id="GO:0005886">
    <property type="term" value="C:plasma membrane"/>
    <property type="evidence" value="ECO:0007669"/>
    <property type="project" value="TreeGrafter"/>
</dbReference>
<protein>
    <recommendedName>
        <fullName evidence="2">histidine kinase</fullName>
        <ecNumber evidence="2">2.7.13.3</ecNumber>
    </recommendedName>
</protein>
<dbReference type="InterPro" id="IPR036097">
    <property type="entry name" value="HisK_dim/P_sf"/>
</dbReference>
<dbReference type="SMART" id="SM00388">
    <property type="entry name" value="HisKA"/>
    <property type="match status" value="1"/>
</dbReference>
<dbReference type="PROSITE" id="PS50109">
    <property type="entry name" value="HIS_KIN"/>
    <property type="match status" value="1"/>
</dbReference>
<dbReference type="HOGENOM" id="CLU_000445_89_6_3"/>
<keyword evidence="7" id="KW-0812">Transmembrane</keyword>
<dbReference type="NCBIfam" id="NF041735">
    <property type="entry name" value="hist_kin_RppB"/>
    <property type="match status" value="1"/>
</dbReference>
<dbReference type="EC" id="2.7.13.3" evidence="2"/>
<feature type="domain" description="Histidine kinase" evidence="8">
    <location>
        <begin position="227"/>
        <end position="443"/>
    </location>
</feature>
<evidence type="ECO:0000313" key="9">
    <source>
        <dbReference type="EMBL" id="ACK65598.1"/>
    </source>
</evidence>
<dbReference type="SMART" id="SM00387">
    <property type="entry name" value="HATPase_c"/>
    <property type="match status" value="1"/>
</dbReference>
<proteinExistence type="predicted"/>
<sequence length="443" mass="49574">MNQNQIFNRTRRQLAGWYILVMGLLLSICGVALYQVVIYSQEYILRQKLQSLSGALHDSIEPFLEEPAQMNDNVKKLLPGLCLKGEVCPLTRDVERRHIAGVFQQEGYYLRLTTLSGQVLATVGQQPVGINGKISTEFWQRLENSEGQSFYQISVLLRTHTGASWGYLQIGRSLVEWNNYLTILRLLLILGLPFAMLLIGGASWWLSGLAMRPIYESYRQMQQFTSDAAHELRTPLAVLQSSIEEMRLAKDLEEVSLNLEMMERQNFRLFSLVKDLLLISRIDQQSVLTNIQPCCLNELIIDLVEELQELALSARVTLTADLLIGESILINGEPSQLYRMVSNLITNGIQYTPSGGQITVTLTSTEHNVLIQVQDTGIGISPEELPLIFDRFYRTQSDRARSTGGAGLGLSIASAIAHAHKGSIKVHSQLGKGSLFTIELPLN</sequence>
<name>B7JUQ4_RIPO1</name>
<evidence type="ECO:0000256" key="2">
    <source>
        <dbReference type="ARBA" id="ARBA00012438"/>
    </source>
</evidence>
<dbReference type="PRINTS" id="PR00344">
    <property type="entry name" value="BCTRLSENSOR"/>
</dbReference>
<dbReference type="Pfam" id="PF00512">
    <property type="entry name" value="HisKA"/>
    <property type="match status" value="1"/>
</dbReference>
<dbReference type="SUPFAM" id="SSF55874">
    <property type="entry name" value="ATPase domain of HSP90 chaperone/DNA topoisomerase II/histidine kinase"/>
    <property type="match status" value="1"/>
</dbReference>
<dbReference type="Gene3D" id="3.30.565.10">
    <property type="entry name" value="Histidine kinase-like ATPase, C-terminal domain"/>
    <property type="match status" value="1"/>
</dbReference>
<dbReference type="Gene3D" id="1.10.287.130">
    <property type="match status" value="1"/>
</dbReference>
<accession>B7JUQ4</accession>
<dbReference type="GO" id="GO:0016036">
    <property type="term" value="P:cellular response to phosphate starvation"/>
    <property type="evidence" value="ECO:0007669"/>
    <property type="project" value="TreeGrafter"/>
</dbReference>
<dbReference type="STRING" id="41431.PCC8801_1545"/>
<dbReference type="OrthoDB" id="417111at2"/>
<dbReference type="Pfam" id="PF02518">
    <property type="entry name" value="HATPase_c"/>
    <property type="match status" value="1"/>
</dbReference>
<dbReference type="InterPro" id="IPR036890">
    <property type="entry name" value="HATPase_C_sf"/>
</dbReference>